<feature type="region of interest" description="Disordered" evidence="1">
    <location>
        <begin position="182"/>
        <end position="224"/>
    </location>
</feature>
<dbReference type="EMBL" id="JAPZBR010000008">
    <property type="protein sequence ID" value="KAJ5342524.1"/>
    <property type="molecule type" value="Genomic_DNA"/>
</dbReference>
<evidence type="ECO:0000313" key="2">
    <source>
        <dbReference type="EMBL" id="KAJ5342524.1"/>
    </source>
</evidence>
<keyword evidence="3" id="KW-1185">Reference proteome</keyword>
<organism evidence="2 3">
    <name type="scientific">Penicillium brevicompactum</name>
    <dbReference type="NCBI Taxonomy" id="5074"/>
    <lineage>
        <taxon>Eukaryota</taxon>
        <taxon>Fungi</taxon>
        <taxon>Dikarya</taxon>
        <taxon>Ascomycota</taxon>
        <taxon>Pezizomycotina</taxon>
        <taxon>Eurotiomycetes</taxon>
        <taxon>Eurotiomycetidae</taxon>
        <taxon>Eurotiales</taxon>
        <taxon>Aspergillaceae</taxon>
        <taxon>Penicillium</taxon>
    </lineage>
</organism>
<comment type="caution">
    <text evidence="2">The sequence shown here is derived from an EMBL/GenBank/DDBJ whole genome shotgun (WGS) entry which is preliminary data.</text>
</comment>
<feature type="compositionally biased region" description="Basic and acidic residues" evidence="1">
    <location>
        <begin position="182"/>
        <end position="194"/>
    </location>
</feature>
<dbReference type="Proteomes" id="UP001148299">
    <property type="component" value="Unassembled WGS sequence"/>
</dbReference>
<protein>
    <submittedName>
        <fullName evidence="2">Uncharacterized protein</fullName>
    </submittedName>
</protein>
<feature type="region of interest" description="Disordered" evidence="1">
    <location>
        <begin position="1"/>
        <end position="25"/>
    </location>
</feature>
<reference evidence="2" key="1">
    <citation type="submission" date="2022-12" db="EMBL/GenBank/DDBJ databases">
        <authorList>
            <person name="Petersen C."/>
        </authorList>
    </citation>
    <scope>NUCLEOTIDE SEQUENCE</scope>
    <source>
        <strain evidence="2">IBT 35675</strain>
    </source>
</reference>
<evidence type="ECO:0000256" key="1">
    <source>
        <dbReference type="SAM" id="MobiDB-lite"/>
    </source>
</evidence>
<sequence>MPPRYPKTRHADPARASQSAPTKVRNHGREFGCHLVLPATQTPGSDLAIEGFARLVMENHRPHAIIFELQNRYGKVQFLRKDCKIAISVNKYAEARVSRAQPQIERSSLNFELITIQPPQITPGTSPQPMNLTEFGPFYYLSNIDWDHRKVIIRATCKDILSHCSGNVQRWLRKNVPGFRDYHERRRPKDERSLSPHKRHQLPERARSPLMNRPWAGSKSTGKKNALPDRLHCLAAYDLDQDLLKDMSSLNIRVPEEDKEWETTSEVDEADKMAWSCERDLSGL</sequence>
<gene>
    <name evidence="2" type="ORF">N7541_011648</name>
</gene>
<name>A0A9W9QTT8_PENBR</name>
<proteinExistence type="predicted"/>
<evidence type="ECO:0000313" key="3">
    <source>
        <dbReference type="Proteomes" id="UP001148299"/>
    </source>
</evidence>
<accession>A0A9W9QTT8</accession>
<reference evidence="2" key="2">
    <citation type="journal article" date="2023" name="IMA Fungus">
        <title>Comparative genomic study of the Penicillium genus elucidates a diverse pangenome and 15 lateral gene transfer events.</title>
        <authorList>
            <person name="Petersen C."/>
            <person name="Sorensen T."/>
            <person name="Nielsen M.R."/>
            <person name="Sondergaard T.E."/>
            <person name="Sorensen J.L."/>
            <person name="Fitzpatrick D.A."/>
            <person name="Frisvad J.C."/>
            <person name="Nielsen K.L."/>
        </authorList>
    </citation>
    <scope>NUCLEOTIDE SEQUENCE</scope>
    <source>
        <strain evidence="2">IBT 35675</strain>
    </source>
</reference>
<dbReference type="AlphaFoldDB" id="A0A9W9QTT8"/>